<dbReference type="InterPro" id="IPR021308">
    <property type="entry name" value="GfcB"/>
</dbReference>
<dbReference type="Pfam" id="PF11102">
    <property type="entry name" value="YjbF"/>
    <property type="match status" value="1"/>
</dbReference>
<evidence type="ECO:0000313" key="1">
    <source>
        <dbReference type="EMBL" id="SVC00655.1"/>
    </source>
</evidence>
<proteinExistence type="predicted"/>
<name>A0A382IMU4_9ZZZZ</name>
<reference evidence="1" key="1">
    <citation type="submission" date="2018-05" db="EMBL/GenBank/DDBJ databases">
        <authorList>
            <person name="Lanie J.A."/>
            <person name="Ng W.-L."/>
            <person name="Kazmierczak K.M."/>
            <person name="Andrzejewski T.M."/>
            <person name="Davidsen T.M."/>
            <person name="Wayne K.J."/>
            <person name="Tettelin H."/>
            <person name="Glass J.I."/>
            <person name="Rusch D."/>
            <person name="Podicherti R."/>
            <person name="Tsui H.-C.T."/>
            <person name="Winkler M.E."/>
        </authorList>
    </citation>
    <scope>NUCLEOTIDE SEQUENCE</scope>
</reference>
<accession>A0A382IMU4</accession>
<dbReference type="Gene3D" id="2.40.360.10">
    <property type="entry name" value="YmcC-like"/>
    <property type="match status" value="1"/>
</dbReference>
<dbReference type="SUPFAM" id="SSF159270">
    <property type="entry name" value="YmcC-like"/>
    <property type="match status" value="1"/>
</dbReference>
<dbReference type="EMBL" id="UINC01068212">
    <property type="protein sequence ID" value="SVC00655.1"/>
    <property type="molecule type" value="Genomic_DNA"/>
</dbReference>
<evidence type="ECO:0008006" key="2">
    <source>
        <dbReference type="Google" id="ProtNLM"/>
    </source>
</evidence>
<organism evidence="1">
    <name type="scientific">marine metagenome</name>
    <dbReference type="NCBI Taxonomy" id="408172"/>
    <lineage>
        <taxon>unclassified sequences</taxon>
        <taxon>metagenomes</taxon>
        <taxon>ecological metagenomes</taxon>
    </lineage>
</organism>
<dbReference type="AlphaFoldDB" id="A0A382IMU4"/>
<dbReference type="InterPro" id="IPR023373">
    <property type="entry name" value="YmcC_sf"/>
</dbReference>
<feature type="non-terminal residue" evidence="1">
    <location>
        <position position="222"/>
    </location>
</feature>
<sequence>MFSILVCTIVPLIASCSTSPLKENVVSNSVKNFFTSNLWVNSFSKVIFGYPDYPLTREMVEEIPYASLRIKIGKGPAGLMILQEKEDEKYSWVSKDSVLIKIQDGRIVRTSNLNNDLVDYYYAEDIVFEGLVKGNIQLKETSGNITLRDLIKGNISFREIINLEKDKYYYSTRSISLANPVVRGLNVQVYTKKEANEVIEILGRKYEVILIKEIVENKKIAW</sequence>
<gene>
    <name evidence="1" type="ORF">METZ01_LOCUS253509</name>
</gene>
<protein>
    <recommendedName>
        <fullName evidence="2">Lipoprotein</fullName>
    </recommendedName>
</protein>